<name>A0A418X833_9PSED</name>
<keyword evidence="5" id="KW-0997">Cell inner membrane</keyword>
<evidence type="ECO:0000256" key="4">
    <source>
        <dbReference type="ARBA" id="ARBA00022475"/>
    </source>
</evidence>
<dbReference type="GO" id="GO:0005886">
    <property type="term" value="C:plasma membrane"/>
    <property type="evidence" value="ECO:0007669"/>
    <property type="project" value="UniProtKB-SubCell"/>
</dbReference>
<keyword evidence="7" id="KW-0862">Zinc</keyword>
<evidence type="ECO:0000256" key="9">
    <source>
        <dbReference type="ARBA" id="ARBA00023065"/>
    </source>
</evidence>
<evidence type="ECO:0000256" key="10">
    <source>
        <dbReference type="ARBA" id="ARBA00023136"/>
    </source>
</evidence>
<dbReference type="GO" id="GO:0000287">
    <property type="term" value="F:magnesium ion binding"/>
    <property type="evidence" value="ECO:0007669"/>
    <property type="project" value="TreeGrafter"/>
</dbReference>
<keyword evidence="6 11" id="KW-0812">Transmembrane</keyword>
<dbReference type="Pfam" id="PF01544">
    <property type="entry name" value="CorA"/>
    <property type="match status" value="1"/>
</dbReference>
<feature type="transmembrane region" description="Helical" evidence="11">
    <location>
        <begin position="305"/>
        <end position="325"/>
    </location>
</feature>
<dbReference type="Proteomes" id="UP000284021">
    <property type="component" value="Unassembled WGS sequence"/>
</dbReference>
<dbReference type="GO" id="GO:0015087">
    <property type="term" value="F:cobalt ion transmembrane transporter activity"/>
    <property type="evidence" value="ECO:0007669"/>
    <property type="project" value="TreeGrafter"/>
</dbReference>
<dbReference type="Gene3D" id="3.30.460.20">
    <property type="entry name" value="CorA soluble domain-like"/>
    <property type="match status" value="1"/>
</dbReference>
<dbReference type="EMBL" id="QYUR01000008">
    <property type="protein sequence ID" value="RJG08591.1"/>
    <property type="molecule type" value="Genomic_DNA"/>
</dbReference>
<comment type="subcellular location">
    <subcellularLocation>
        <location evidence="1">Cell membrane</location>
        <topology evidence="1">Multi-pass membrane protein</topology>
    </subcellularLocation>
</comment>
<proteinExistence type="inferred from homology"/>
<keyword evidence="4" id="KW-1003">Cell membrane</keyword>
<evidence type="ECO:0000256" key="8">
    <source>
        <dbReference type="ARBA" id="ARBA00022989"/>
    </source>
</evidence>
<dbReference type="AlphaFoldDB" id="A0A418X833"/>
<comment type="caution">
    <text evidence="12">The sequence shown here is derived from an EMBL/GenBank/DDBJ whole genome shotgun (WGS) entry which is preliminary data.</text>
</comment>
<dbReference type="Gene3D" id="1.20.58.340">
    <property type="entry name" value="Magnesium transport protein CorA, transmembrane region"/>
    <property type="match status" value="2"/>
</dbReference>
<gene>
    <name evidence="12" type="ORF">D3879_22015</name>
</gene>
<dbReference type="CDD" id="cd12833">
    <property type="entry name" value="ZntB-like_1"/>
    <property type="match status" value="1"/>
</dbReference>
<dbReference type="InterPro" id="IPR002523">
    <property type="entry name" value="MgTranspt_CorA/ZnTranspt_ZntB"/>
</dbReference>
<keyword evidence="10 11" id="KW-0472">Membrane</keyword>
<keyword evidence="9" id="KW-0406">Ion transport</keyword>
<evidence type="ECO:0000256" key="2">
    <source>
        <dbReference type="ARBA" id="ARBA00009765"/>
    </source>
</evidence>
<dbReference type="OrthoDB" id="9803484at2"/>
<evidence type="ECO:0000256" key="11">
    <source>
        <dbReference type="SAM" id="Phobius"/>
    </source>
</evidence>
<evidence type="ECO:0000256" key="6">
    <source>
        <dbReference type="ARBA" id="ARBA00022692"/>
    </source>
</evidence>
<protein>
    <submittedName>
        <fullName evidence="12">Zinc transporter ZntB</fullName>
    </submittedName>
</protein>
<evidence type="ECO:0000313" key="13">
    <source>
        <dbReference type="Proteomes" id="UP000284021"/>
    </source>
</evidence>
<sequence>MHEEDNAQWGLVHAFVLDGKGGARPIARKQLDELELTPEQSLWLHWDRSHPQTHAWLRNSSGLNAFSCDLLLEENTRPRLLPLPNDELLLFLRGVNLNPGAEPEDMVSVRIFAAPQRVISLRLRPLRATEELIAELEEGGGPKTSSELILYLAQHLTGKVDGLVSELSEQVDAQEEQVDADERYTPEHGQMLHVRRRAAGLRRFLAPQRDIYGQLTRNKLPWFADDESDYWNELNNRLTRYLEELELIRERVGLVLESEHRRMSERMNRIMYRFGIITGVFLPMTFLTGLLGINVGGIPGSESPYGFLVACLMSAGVALAQWLLFRRLRWV</sequence>
<dbReference type="InterPro" id="IPR045861">
    <property type="entry name" value="CorA_cytoplasmic_dom"/>
</dbReference>
<keyword evidence="3" id="KW-0813">Transport</keyword>
<dbReference type="GO" id="GO:0015095">
    <property type="term" value="F:magnesium ion transmembrane transporter activity"/>
    <property type="evidence" value="ECO:0007669"/>
    <property type="project" value="TreeGrafter"/>
</dbReference>
<dbReference type="SUPFAM" id="SSF143865">
    <property type="entry name" value="CorA soluble domain-like"/>
    <property type="match status" value="1"/>
</dbReference>
<dbReference type="InterPro" id="IPR045863">
    <property type="entry name" value="CorA_TM1_TM2"/>
</dbReference>
<evidence type="ECO:0000256" key="1">
    <source>
        <dbReference type="ARBA" id="ARBA00004651"/>
    </source>
</evidence>
<accession>A0A418X833</accession>
<dbReference type="GO" id="GO:0050897">
    <property type="term" value="F:cobalt ion binding"/>
    <property type="evidence" value="ECO:0007669"/>
    <property type="project" value="TreeGrafter"/>
</dbReference>
<reference evidence="12 13" key="1">
    <citation type="submission" date="2018-09" db="EMBL/GenBank/DDBJ databases">
        <authorList>
            <person name="Zhu H."/>
        </authorList>
    </citation>
    <scope>NUCLEOTIDE SEQUENCE [LARGE SCALE GENOMIC DNA]</scope>
    <source>
        <strain evidence="12 13">K1S02-6</strain>
    </source>
</reference>
<dbReference type="PANTHER" id="PTHR46494:SF3">
    <property type="entry name" value="ZINC TRANSPORT PROTEIN ZNTB"/>
    <property type="match status" value="1"/>
</dbReference>
<keyword evidence="8 11" id="KW-1133">Transmembrane helix</keyword>
<comment type="similarity">
    <text evidence="2">Belongs to the CorA metal ion transporter (MIT) (TC 1.A.35) family.</text>
</comment>
<organism evidence="12 13">
    <name type="scientific">Pseudomonas cavernicola</name>
    <dbReference type="NCBI Taxonomy" id="2320866"/>
    <lineage>
        <taxon>Bacteria</taxon>
        <taxon>Pseudomonadati</taxon>
        <taxon>Pseudomonadota</taxon>
        <taxon>Gammaproteobacteria</taxon>
        <taxon>Pseudomonadales</taxon>
        <taxon>Pseudomonadaceae</taxon>
        <taxon>Pseudomonas</taxon>
    </lineage>
</organism>
<dbReference type="RefSeq" id="WP_119956401.1">
    <property type="nucleotide sequence ID" value="NZ_QYUR01000008.1"/>
</dbReference>
<evidence type="ECO:0000256" key="5">
    <source>
        <dbReference type="ARBA" id="ARBA00022519"/>
    </source>
</evidence>
<keyword evidence="13" id="KW-1185">Reference proteome</keyword>
<evidence type="ECO:0000256" key="7">
    <source>
        <dbReference type="ARBA" id="ARBA00022833"/>
    </source>
</evidence>
<dbReference type="PANTHER" id="PTHR46494">
    <property type="entry name" value="CORA FAMILY METAL ION TRANSPORTER (EUROFUNG)"/>
    <property type="match status" value="1"/>
</dbReference>
<dbReference type="SUPFAM" id="SSF144083">
    <property type="entry name" value="Magnesium transport protein CorA, transmembrane region"/>
    <property type="match status" value="1"/>
</dbReference>
<evidence type="ECO:0000313" key="12">
    <source>
        <dbReference type="EMBL" id="RJG08591.1"/>
    </source>
</evidence>
<evidence type="ECO:0000256" key="3">
    <source>
        <dbReference type="ARBA" id="ARBA00022448"/>
    </source>
</evidence>
<feature type="transmembrane region" description="Helical" evidence="11">
    <location>
        <begin position="270"/>
        <end position="293"/>
    </location>
</feature>